<accession>E4USR9</accession>
<name>E4USR9_ARTGP</name>
<dbReference type="AlphaFoldDB" id="E4USR9"/>
<dbReference type="VEuPathDB" id="FungiDB:MGYG_03589"/>
<reference evidence="2" key="1">
    <citation type="journal article" date="2012" name="MBio">
        <title>Comparative genome analysis of Trichophyton rubrum and related dermatophytes reveals candidate genes involved in infection.</title>
        <authorList>
            <person name="Martinez D.A."/>
            <person name="Oliver B.G."/>
            <person name="Graeser Y."/>
            <person name="Goldberg J.M."/>
            <person name="Li W."/>
            <person name="Martinez-Rossi N.M."/>
            <person name="Monod M."/>
            <person name="Shelest E."/>
            <person name="Barton R.C."/>
            <person name="Birch E."/>
            <person name="Brakhage A.A."/>
            <person name="Chen Z."/>
            <person name="Gurr S.J."/>
            <person name="Heiman D."/>
            <person name="Heitman J."/>
            <person name="Kosti I."/>
            <person name="Rossi A."/>
            <person name="Saif S."/>
            <person name="Samalova M."/>
            <person name="Saunders C.W."/>
            <person name="Shea T."/>
            <person name="Summerbell R.C."/>
            <person name="Xu J."/>
            <person name="Young S."/>
            <person name="Zeng Q."/>
            <person name="Birren B.W."/>
            <person name="Cuomo C.A."/>
            <person name="White T.C."/>
        </authorList>
    </citation>
    <scope>NUCLEOTIDE SEQUENCE [LARGE SCALE GENOMIC DNA]</scope>
    <source>
        <strain evidence="2">ATCC MYA-4604 / CBS 118893</strain>
    </source>
</reference>
<dbReference type="EMBL" id="DS989824">
    <property type="protein sequence ID" value="EFR00584.1"/>
    <property type="molecule type" value="Genomic_DNA"/>
</dbReference>
<proteinExistence type="predicted"/>
<organism evidence="2">
    <name type="scientific">Arthroderma gypseum (strain ATCC MYA-4604 / CBS 118893)</name>
    <name type="common">Microsporum gypseum</name>
    <dbReference type="NCBI Taxonomy" id="535722"/>
    <lineage>
        <taxon>Eukaryota</taxon>
        <taxon>Fungi</taxon>
        <taxon>Dikarya</taxon>
        <taxon>Ascomycota</taxon>
        <taxon>Pezizomycotina</taxon>
        <taxon>Eurotiomycetes</taxon>
        <taxon>Eurotiomycetidae</taxon>
        <taxon>Onygenales</taxon>
        <taxon>Arthrodermataceae</taxon>
        <taxon>Nannizzia</taxon>
    </lineage>
</organism>
<dbReference type="RefSeq" id="XP_003173414.1">
    <property type="nucleotide sequence ID" value="XM_003173366.1"/>
</dbReference>
<gene>
    <name evidence="1" type="ORF">MGYG_03589</name>
</gene>
<dbReference type="HOGENOM" id="CLU_1474831_0_0_1"/>
<evidence type="ECO:0000313" key="2">
    <source>
        <dbReference type="Proteomes" id="UP000002669"/>
    </source>
</evidence>
<dbReference type="GeneID" id="10028693"/>
<dbReference type="InParanoid" id="E4USR9"/>
<protein>
    <submittedName>
        <fullName evidence="1">Uncharacterized protein</fullName>
    </submittedName>
</protein>
<evidence type="ECO:0000313" key="1">
    <source>
        <dbReference type="EMBL" id="EFR00584.1"/>
    </source>
</evidence>
<keyword evidence="2" id="KW-1185">Reference proteome</keyword>
<dbReference type="Proteomes" id="UP000002669">
    <property type="component" value="Unassembled WGS sequence"/>
</dbReference>
<dbReference type="eggNOG" id="ENOG502RQ7A">
    <property type="taxonomic scope" value="Eukaryota"/>
</dbReference>
<sequence>MAAIYSFVQLLYYEVFKSAEEAERRDHISSTIKKAIYNSEFITDELRFFKREVENRYPHRKDIIAVVDCVRRCLQDEHGGIDPHCFFDKFRDTIYFAFVVDMAPPSQGGKAYREAARRWTTPAFVPSPRDAKTFCEVVRRWSDRAQIVKEFAFLNLHDQEGISVVQTGPKRQILLTFDTQLHAENTARGMERWMQTDRSPPVV</sequence>